<comment type="catalytic activity">
    <reaction evidence="4">
        <text>Hydrolysis of terminal non-reducing beta-D-galactose residues in beta-D-galactosides.</text>
        <dbReference type="EC" id="3.2.1.23"/>
    </reaction>
</comment>
<dbReference type="Gene3D" id="3.20.20.80">
    <property type="entry name" value="Glycosidases"/>
    <property type="match status" value="1"/>
</dbReference>
<dbReference type="InterPro" id="IPR019801">
    <property type="entry name" value="Glyco_hydro_35_CS"/>
</dbReference>
<feature type="domain" description="Glycoside hydrolase 35 catalytic" evidence="7">
    <location>
        <begin position="63"/>
        <end position="405"/>
    </location>
</feature>
<evidence type="ECO:0000256" key="4">
    <source>
        <dbReference type="RuleBase" id="RU000675"/>
    </source>
</evidence>
<protein>
    <recommendedName>
        <fullName evidence="4">Beta-galactosidase</fullName>
        <ecNumber evidence="4">3.2.1.23</ecNumber>
    </recommendedName>
</protein>
<dbReference type="InterPro" id="IPR001944">
    <property type="entry name" value="Glycoside_Hdrlase_35"/>
</dbReference>
<evidence type="ECO:0000256" key="3">
    <source>
        <dbReference type="ARBA" id="ARBA00023295"/>
    </source>
</evidence>
<dbReference type="InterPro" id="IPR037110">
    <property type="entry name" value="Betagal_dom2_sf"/>
</dbReference>
<dbReference type="EMBL" id="JANUGU010000001">
    <property type="protein sequence ID" value="MCS0657195.1"/>
    <property type="molecule type" value="Genomic_DNA"/>
</dbReference>
<dbReference type="Proteomes" id="UP001204621">
    <property type="component" value="Unassembled WGS sequence"/>
</dbReference>
<dbReference type="EC" id="3.2.1.23" evidence="4"/>
<keyword evidence="9" id="KW-1185">Reference proteome</keyword>
<feature type="signal peptide" evidence="6">
    <location>
        <begin position="1"/>
        <end position="22"/>
    </location>
</feature>
<keyword evidence="6" id="KW-0732">Signal</keyword>
<dbReference type="SUPFAM" id="SSF51445">
    <property type="entry name" value="(Trans)glycosidases"/>
    <property type="match status" value="1"/>
</dbReference>
<evidence type="ECO:0000256" key="2">
    <source>
        <dbReference type="ARBA" id="ARBA00022801"/>
    </source>
</evidence>
<evidence type="ECO:0000259" key="7">
    <source>
        <dbReference type="Pfam" id="PF01301"/>
    </source>
</evidence>
<feature type="chain" id="PRO_5047136199" description="Beta-galactosidase" evidence="6">
    <location>
        <begin position="23"/>
        <end position="790"/>
    </location>
</feature>
<keyword evidence="3 4" id="KW-0326">Glycosidase</keyword>
<dbReference type="InterPro" id="IPR031330">
    <property type="entry name" value="Gly_Hdrlase_35_cat"/>
</dbReference>
<evidence type="ECO:0000313" key="9">
    <source>
        <dbReference type="Proteomes" id="UP001204621"/>
    </source>
</evidence>
<dbReference type="Gene3D" id="2.102.20.10">
    <property type="entry name" value="Beta-galactosidase, domain 2"/>
    <property type="match status" value="1"/>
</dbReference>
<accession>A0ABT2CT87</accession>
<comment type="similarity">
    <text evidence="1 5">Belongs to the glycosyl hydrolase 35 family.</text>
</comment>
<proteinExistence type="inferred from homology"/>
<evidence type="ECO:0000256" key="6">
    <source>
        <dbReference type="SAM" id="SignalP"/>
    </source>
</evidence>
<organism evidence="8 9">
    <name type="scientific">Massilia terrae</name>
    <dbReference type="NCBI Taxonomy" id="1811224"/>
    <lineage>
        <taxon>Bacteria</taxon>
        <taxon>Pseudomonadati</taxon>
        <taxon>Pseudomonadota</taxon>
        <taxon>Betaproteobacteria</taxon>
        <taxon>Burkholderiales</taxon>
        <taxon>Oxalobacteraceae</taxon>
        <taxon>Telluria group</taxon>
        <taxon>Massilia</taxon>
    </lineage>
</organism>
<name>A0ABT2CT87_9BURK</name>
<reference evidence="8 9" key="1">
    <citation type="submission" date="2022-08" db="EMBL/GenBank/DDBJ databases">
        <title>Reclassification of Massilia species as members of the genera Telluria, Duganella, Pseudoduganella, Mokoshia gen. nov. and Zemynaea gen. nov. using orthogonal and non-orthogonal genome-based approaches.</title>
        <authorList>
            <person name="Bowman J.P."/>
        </authorList>
    </citation>
    <scope>NUCLEOTIDE SEQUENCE [LARGE SCALE GENOMIC DNA]</scope>
    <source>
        <strain evidence="8 9">JCM 31606</strain>
    </source>
</reference>
<dbReference type="Pfam" id="PF01301">
    <property type="entry name" value="Glyco_hydro_35"/>
    <property type="match status" value="1"/>
</dbReference>
<dbReference type="InterPro" id="IPR017853">
    <property type="entry name" value="GH"/>
</dbReference>
<evidence type="ECO:0000313" key="8">
    <source>
        <dbReference type="EMBL" id="MCS0657195.1"/>
    </source>
</evidence>
<sequence>MTTSLLPLLLAPLMFLAAHGSAEELTIRADTRPAAPRAGELKMGSHTAPGGATLTVNSRFIEINGKPVIPVMGEFHYSRYPAADWEAELLKMKAAGVNVVSTYIIWQHHQEKPGASGWSGNRDLRRFVQLAQKHGLYVFLRIGPWAHAEVRYGGIPDWVVDSMPTRRNDPLYLATVDGFFKEIAAQARGLLWKDGGPVIGVQIENEYNRTGAGQGREHIAVLKAMALKDGLDTPLYTVTGWDRTIFPRGEVIPVFGTYVDEPWSELLSALPPKSSYMFQFGVRDEKGLGAQGGNSKVGDAARDQDITPFFGAEYGAGVPAMYRRRPLVSPDDIADMAITKMGSGVNLLGYYMFHGGQNPAGYPSREETTTLGAPNDLPKLNYDFQAPLGEYGDARPVLNRLKPLHYFIQSFGDRLAPTEVFAPDVQAKNAADMATLRWSVRGDGKSGFLFVNNYVRQYDMAEHRDVRFTVKMAGETLTLPSHGITVNQGDAFIWPLRFDLSGVSLAWATAQPVTRIRDDQGELYVFMQTGQIPAEFVFDGGKIVRPSPGQVVTVDGGEHRTARFVLLTQAQAEHLTRVSLGRRDYLVASEAHVFEGVDGAIELRQTSPAFRFGIYPKPPKALGGSLALAPSGQDGIFQTYVASAQPVTLGADVKLLRPADKMPPSKTPSTIPRPEAFGASAAWSIALPAGVLDHVSDVFLDIDYQGDVARLFAGAEMLDDDYFNGKTWRIGLKRYAGKLGTPLMLTVLPLREDAKVYFDPTVAPQFENGQLAKLKHATLVPEYGLTVRPK</sequence>
<gene>
    <name evidence="8" type="ORF">NX778_03855</name>
</gene>
<dbReference type="RefSeq" id="WP_258810351.1">
    <property type="nucleotide sequence ID" value="NZ_JANUGU010000001.1"/>
</dbReference>
<dbReference type="PANTHER" id="PTHR23421">
    <property type="entry name" value="BETA-GALACTOSIDASE RELATED"/>
    <property type="match status" value="1"/>
</dbReference>
<comment type="caution">
    <text evidence="8">The sequence shown here is derived from an EMBL/GenBank/DDBJ whole genome shotgun (WGS) entry which is preliminary data.</text>
</comment>
<evidence type="ECO:0000256" key="1">
    <source>
        <dbReference type="ARBA" id="ARBA00009809"/>
    </source>
</evidence>
<dbReference type="PROSITE" id="PS01182">
    <property type="entry name" value="GLYCOSYL_HYDROL_F35"/>
    <property type="match status" value="1"/>
</dbReference>
<keyword evidence="2 4" id="KW-0378">Hydrolase</keyword>
<evidence type="ECO:0000256" key="5">
    <source>
        <dbReference type="RuleBase" id="RU003679"/>
    </source>
</evidence>
<dbReference type="PRINTS" id="PR00742">
    <property type="entry name" value="GLHYDRLASE35"/>
</dbReference>